<organism evidence="6 7">
    <name type="scientific">Eubacterium plexicaudatum ASF492</name>
    <dbReference type="NCBI Taxonomy" id="1235802"/>
    <lineage>
        <taxon>Bacteria</taxon>
        <taxon>Bacillati</taxon>
        <taxon>Bacillota</taxon>
        <taxon>Clostridia</taxon>
        <taxon>Eubacteriales</taxon>
        <taxon>Eubacteriaceae</taxon>
        <taxon>Eubacterium</taxon>
    </lineage>
</organism>
<keyword evidence="7" id="KW-1185">Reference proteome</keyword>
<name>N2B3T6_9FIRM</name>
<reference evidence="6 7" key="1">
    <citation type="journal article" date="2014" name="Genome Announc.">
        <title>Draft genome sequences of the altered schaedler flora, a defined bacterial community from gnotobiotic mice.</title>
        <authorList>
            <person name="Wannemuehler M.J."/>
            <person name="Overstreet A.M."/>
            <person name="Ward D.V."/>
            <person name="Phillips G.J."/>
        </authorList>
    </citation>
    <scope>NUCLEOTIDE SEQUENCE [LARGE SCALE GENOMIC DNA]</scope>
    <source>
        <strain evidence="6 7">ASF492</strain>
    </source>
</reference>
<dbReference type="Proteomes" id="UP000012589">
    <property type="component" value="Unassembled WGS sequence"/>
</dbReference>
<comment type="function">
    <text evidence="3">May play the central regulatory role in sporulation. It may be an element of the effector pathway responsible for the activation of sporulation genes in response to nutritional stress. Spo0A may act in concert with spo0H (a sigma factor) to control the expression of some genes that are critical to the sporulation process.</text>
</comment>
<evidence type="ECO:0000313" key="7">
    <source>
        <dbReference type="Proteomes" id="UP000012589"/>
    </source>
</evidence>
<dbReference type="InterPro" id="IPR001789">
    <property type="entry name" value="Sig_transdc_resp-reg_receiver"/>
</dbReference>
<evidence type="ECO:0000256" key="3">
    <source>
        <dbReference type="ARBA" id="ARBA00024867"/>
    </source>
</evidence>
<dbReference type="PANTHER" id="PTHR44591">
    <property type="entry name" value="STRESS RESPONSE REGULATOR PROTEIN 1"/>
    <property type="match status" value="1"/>
</dbReference>
<dbReference type="PANTHER" id="PTHR44591:SF3">
    <property type="entry name" value="RESPONSE REGULATORY DOMAIN-CONTAINING PROTEIN"/>
    <property type="match status" value="1"/>
</dbReference>
<feature type="domain" description="Response regulatory" evidence="5">
    <location>
        <begin position="148"/>
        <end position="263"/>
    </location>
</feature>
<dbReference type="InterPro" id="IPR011006">
    <property type="entry name" value="CheY-like_superfamily"/>
</dbReference>
<dbReference type="PROSITE" id="PS50110">
    <property type="entry name" value="RESPONSE_REGULATORY"/>
    <property type="match status" value="1"/>
</dbReference>
<gene>
    <name evidence="6" type="ORF">C823_01418</name>
</gene>
<evidence type="ECO:0000256" key="4">
    <source>
        <dbReference type="PROSITE-ProRule" id="PRU00169"/>
    </source>
</evidence>
<evidence type="ECO:0000256" key="1">
    <source>
        <dbReference type="ARBA" id="ARBA00018672"/>
    </source>
</evidence>
<dbReference type="InterPro" id="IPR050595">
    <property type="entry name" value="Bact_response_regulator"/>
</dbReference>
<evidence type="ECO:0000256" key="2">
    <source>
        <dbReference type="ARBA" id="ARBA00022553"/>
    </source>
</evidence>
<dbReference type="Gene3D" id="3.40.50.2300">
    <property type="match status" value="1"/>
</dbReference>
<protein>
    <recommendedName>
        <fullName evidence="1">Stage 0 sporulation protein A homolog</fullName>
    </recommendedName>
</protein>
<evidence type="ECO:0000259" key="5">
    <source>
        <dbReference type="PROSITE" id="PS50110"/>
    </source>
</evidence>
<sequence length="269" mass="30304">MAITGGGRNEKILLIGKLNHVMKETNKFLSQFFHVQICSENAGVFEGMIKIVNPDLVMISLIGAYDIDKSIFFLLNSQYAQIPVLTIGTKEESSTFFKYYEESQFENLIRPVENTMIMEAVCRRLGIDQNEVKQEAEAEKKEKEGKKRILVVDDNGTALRTMKAMLQDRYEVALAVSGAQAMTSIGKKRPDLILLDYEMPVCDGRMTLEMIRADEDMKDIPVVFLTAINDRANIEAVLKLKPAGYFLKPAEQKRLLAEIDKILNAADAD</sequence>
<evidence type="ECO:0000313" key="6">
    <source>
        <dbReference type="EMBL" id="EMZ33000.1"/>
    </source>
</evidence>
<dbReference type="eggNOG" id="COG0745">
    <property type="taxonomic scope" value="Bacteria"/>
</dbReference>
<dbReference type="GO" id="GO:0000160">
    <property type="term" value="P:phosphorelay signal transduction system"/>
    <property type="evidence" value="ECO:0007669"/>
    <property type="project" value="InterPro"/>
</dbReference>
<feature type="modified residue" description="4-aspartylphosphate" evidence="4">
    <location>
        <position position="196"/>
    </location>
</feature>
<dbReference type="STRING" id="1235802.C823_01418"/>
<proteinExistence type="predicted"/>
<dbReference type="PATRIC" id="fig|1235802.3.peg.1505"/>
<dbReference type="OrthoDB" id="1706569at2"/>
<dbReference type="AlphaFoldDB" id="N2B3T6"/>
<dbReference type="HOGENOM" id="CLU_079327_0_0_9"/>
<accession>N2B3T6</accession>
<dbReference type="Pfam" id="PF00072">
    <property type="entry name" value="Response_reg"/>
    <property type="match status" value="1"/>
</dbReference>
<comment type="caution">
    <text evidence="6">The sequence shown here is derived from an EMBL/GenBank/DDBJ whole genome shotgun (WGS) entry which is preliminary data.</text>
</comment>
<dbReference type="SMART" id="SM00448">
    <property type="entry name" value="REC"/>
    <property type="match status" value="1"/>
</dbReference>
<dbReference type="SUPFAM" id="SSF52172">
    <property type="entry name" value="CheY-like"/>
    <property type="match status" value="1"/>
</dbReference>
<keyword evidence="2 4" id="KW-0597">Phosphoprotein</keyword>
<dbReference type="EMBL" id="AQFT01000041">
    <property type="protein sequence ID" value="EMZ33000.1"/>
    <property type="molecule type" value="Genomic_DNA"/>
</dbReference>